<feature type="compositionally biased region" description="Low complexity" evidence="1">
    <location>
        <begin position="395"/>
        <end position="412"/>
    </location>
</feature>
<dbReference type="SUPFAM" id="SSF47923">
    <property type="entry name" value="Ypt/Rab-GAP domain of gyp1p"/>
    <property type="match status" value="1"/>
</dbReference>
<dbReference type="EMBL" id="AJWK01025071">
    <property type="status" value="NOT_ANNOTATED_CDS"/>
    <property type="molecule type" value="Genomic_DNA"/>
</dbReference>
<dbReference type="GO" id="GO:0005096">
    <property type="term" value="F:GTPase activator activity"/>
    <property type="evidence" value="ECO:0007669"/>
    <property type="project" value="TreeGrafter"/>
</dbReference>
<feature type="region of interest" description="Disordered" evidence="1">
    <location>
        <begin position="272"/>
        <end position="298"/>
    </location>
</feature>
<dbReference type="AlphaFoldDB" id="A0A1B0CRP3"/>
<dbReference type="EnsemblMetazoa" id="LLOJ007541-RA">
    <property type="protein sequence ID" value="LLOJ007541-PA"/>
    <property type="gene ID" value="LLOJ007541"/>
</dbReference>
<dbReference type="GO" id="GO:0031267">
    <property type="term" value="F:small GTPase binding"/>
    <property type="evidence" value="ECO:0007669"/>
    <property type="project" value="TreeGrafter"/>
</dbReference>
<feature type="domain" description="Rab-GAP TBC" evidence="2">
    <location>
        <begin position="112"/>
        <end position="338"/>
    </location>
</feature>
<dbReference type="InterPro" id="IPR035969">
    <property type="entry name" value="Rab-GAP_TBC_sf"/>
</dbReference>
<dbReference type="VEuPathDB" id="VectorBase:LLONM1_008484"/>
<evidence type="ECO:0000313" key="4">
    <source>
        <dbReference type="Proteomes" id="UP000092461"/>
    </source>
</evidence>
<dbReference type="Proteomes" id="UP000092461">
    <property type="component" value="Unassembled WGS sequence"/>
</dbReference>
<dbReference type="SMART" id="SM00164">
    <property type="entry name" value="TBC"/>
    <property type="match status" value="1"/>
</dbReference>
<dbReference type="Gene3D" id="1.10.8.270">
    <property type="entry name" value="putative rabgap domain of human tbc1 domain family member 14 like domains"/>
    <property type="match status" value="1"/>
</dbReference>
<dbReference type="VEuPathDB" id="VectorBase:LLOJ007541"/>
<name>A0A1B0CRP3_LUTLO</name>
<dbReference type="PANTHER" id="PTHR47219:SF25">
    <property type="entry name" value="RAB-GAP TBC DOMAIN-CONTAINING PROTEIN"/>
    <property type="match status" value="1"/>
</dbReference>
<dbReference type="VEuPathDB" id="VectorBase:LLONM1_002151"/>
<dbReference type="PANTHER" id="PTHR47219">
    <property type="entry name" value="RAB GTPASE-ACTIVATING PROTEIN 1-LIKE"/>
    <property type="match status" value="1"/>
</dbReference>
<accession>A0A1B0CRP3</accession>
<dbReference type="InterPro" id="IPR000195">
    <property type="entry name" value="Rab-GAP-TBC_dom"/>
</dbReference>
<keyword evidence="4" id="KW-1185">Reference proteome</keyword>
<protein>
    <recommendedName>
        <fullName evidence="2">Rab-GAP TBC domain-containing protein</fullName>
    </recommendedName>
</protein>
<dbReference type="PROSITE" id="PS50086">
    <property type="entry name" value="TBC_RABGAP"/>
    <property type="match status" value="1"/>
</dbReference>
<dbReference type="Gene3D" id="1.10.10.750">
    <property type="entry name" value="Ypt/Rab-GAP domain of gyp1p, domain 1"/>
    <property type="match status" value="1"/>
</dbReference>
<feature type="region of interest" description="Disordered" evidence="1">
    <location>
        <begin position="390"/>
        <end position="414"/>
    </location>
</feature>
<dbReference type="EMBL" id="AJWK01025070">
    <property type="status" value="NOT_ANNOTATED_CDS"/>
    <property type="molecule type" value="Genomic_DNA"/>
</dbReference>
<dbReference type="InterPro" id="IPR050302">
    <property type="entry name" value="Rab_GAP_TBC_domain"/>
</dbReference>
<feature type="compositionally biased region" description="Acidic residues" evidence="1">
    <location>
        <begin position="537"/>
        <end position="547"/>
    </location>
</feature>
<organism evidence="3 4">
    <name type="scientific">Lutzomyia longipalpis</name>
    <name type="common">Sand fly</name>
    <dbReference type="NCBI Taxonomy" id="7200"/>
    <lineage>
        <taxon>Eukaryota</taxon>
        <taxon>Metazoa</taxon>
        <taxon>Ecdysozoa</taxon>
        <taxon>Arthropoda</taxon>
        <taxon>Hexapoda</taxon>
        <taxon>Insecta</taxon>
        <taxon>Pterygota</taxon>
        <taxon>Neoptera</taxon>
        <taxon>Endopterygota</taxon>
        <taxon>Diptera</taxon>
        <taxon>Nematocera</taxon>
        <taxon>Psychodoidea</taxon>
        <taxon>Psychodidae</taxon>
        <taxon>Lutzomyia</taxon>
        <taxon>Lutzomyia</taxon>
    </lineage>
</organism>
<feature type="compositionally biased region" description="Polar residues" evidence="1">
    <location>
        <begin position="342"/>
        <end position="354"/>
    </location>
</feature>
<sequence length="632" mass="71018">MAASRGGKMDEDAAAALIARANEEREKLFQRYEKGREPGAEIDPWEDPGFEVYHQTDRYGFIHDRRLPQKVNPNEAKARAIELERVKKWLKMLNKWNSRETAEKLHSRVYKGIPDKLRSKVWVKLLNLEEVMAKQKDVYKKMLRLARQCSTEARQIDSDVNRQFREHLFYRERYSIKQQSLFNVLTAYSMYNMEVGYCQGMSGLAGVLLMYMDEEEAFWALRVVHVAESEDGGSLGLGSSRKSLADTSVTSTADLSIFSGGQRSHQTSDIFHHQDDTQSLHTEGGGVVEDEDESSPGSGFCSLSIVGRTSSAMMITPTPRAISPQDIVRIYVPPAPPEEVNGGNNTTLPGSVTEVSPKKRDSVVSGEVTPIRNSAMYRSDEELVQTLREIENGRHSSSSSRRGSMSRKSPSSALESEFVIECSHMKSKERPATVANGQKLTSFEELARKEQERRGERVVVGIDNRMSRSENSYRRSDDEEFSYSYFSTRVGKENSSRFASDCNIQYRALPSSSSIEYKSLHPSADGVHERLRPLGAADDEEEDDDDDERPKKSSDDSSSSPKSLLATPVNEMIPLLLSGSPPIHEVPQRVPAHERKLVQPLGGGYEFPIKARTHNSAPEANKIRITIQQKQN</sequence>
<reference evidence="3" key="1">
    <citation type="submission" date="2020-05" db="UniProtKB">
        <authorList>
            <consortium name="EnsemblMetazoa"/>
        </authorList>
    </citation>
    <scope>IDENTIFICATION</scope>
    <source>
        <strain evidence="3">Jacobina</strain>
    </source>
</reference>
<dbReference type="EMBL" id="AJWK01025068">
    <property type="status" value="NOT_ANNOTATED_CDS"/>
    <property type="molecule type" value="Genomic_DNA"/>
</dbReference>
<dbReference type="FunFam" id="1.10.8.270:FF:000010">
    <property type="entry name" value="Putative USP6 N-terminal-like protein"/>
    <property type="match status" value="1"/>
</dbReference>
<feature type="region of interest" description="Disordered" evidence="1">
    <location>
        <begin position="335"/>
        <end position="366"/>
    </location>
</feature>
<dbReference type="EMBL" id="AJWK01025069">
    <property type="status" value="NOT_ANNOTATED_CDS"/>
    <property type="molecule type" value="Genomic_DNA"/>
</dbReference>
<feature type="region of interest" description="Disordered" evidence="1">
    <location>
        <begin position="517"/>
        <end position="567"/>
    </location>
</feature>
<proteinExistence type="predicted"/>
<evidence type="ECO:0000259" key="2">
    <source>
        <dbReference type="PROSITE" id="PS50086"/>
    </source>
</evidence>
<evidence type="ECO:0000313" key="3">
    <source>
        <dbReference type="EnsemblMetazoa" id="LLOJ007541-PA"/>
    </source>
</evidence>
<dbReference type="Pfam" id="PF00566">
    <property type="entry name" value="RabGAP-TBC"/>
    <property type="match status" value="1"/>
</dbReference>
<evidence type="ECO:0000256" key="1">
    <source>
        <dbReference type="SAM" id="MobiDB-lite"/>
    </source>
</evidence>